<accession>A0A3Q7ECD7</accession>
<sequence>MGQNQVMPRQLVNQQIRRLEAIHCLFNHDHNHQTSGNSNSVIPSYAKMKFSTFNGINNPLIWAHRCEQFGPHENGNSMGALVNLQQIDRVLRFPVTTVQVWDAWFVGAESDDRMRHCYLLRLVDVELWDDLCWVDVLLLILLTLPAPVNNMEMFVTE</sequence>
<dbReference type="STRING" id="4081.A0A3Q7ECD7"/>
<name>A0A3Q7ECD7_SOLLC</name>
<organism evidence="1">
    <name type="scientific">Solanum lycopersicum</name>
    <name type="common">Tomato</name>
    <name type="synonym">Lycopersicon esculentum</name>
    <dbReference type="NCBI Taxonomy" id="4081"/>
    <lineage>
        <taxon>Eukaryota</taxon>
        <taxon>Viridiplantae</taxon>
        <taxon>Streptophyta</taxon>
        <taxon>Embryophyta</taxon>
        <taxon>Tracheophyta</taxon>
        <taxon>Spermatophyta</taxon>
        <taxon>Magnoliopsida</taxon>
        <taxon>eudicotyledons</taxon>
        <taxon>Gunneridae</taxon>
        <taxon>Pentapetalae</taxon>
        <taxon>asterids</taxon>
        <taxon>lamiids</taxon>
        <taxon>Solanales</taxon>
        <taxon>Solanaceae</taxon>
        <taxon>Solanoideae</taxon>
        <taxon>Solaneae</taxon>
        <taxon>Solanum</taxon>
        <taxon>Solanum subgen. Lycopersicon</taxon>
    </lineage>
</organism>
<protein>
    <submittedName>
        <fullName evidence="1">Uncharacterized protein</fullName>
    </submittedName>
</protein>
<dbReference type="Proteomes" id="UP000004994">
    <property type="component" value="Chromosome 1"/>
</dbReference>
<reference evidence="1" key="2">
    <citation type="submission" date="2019-01" db="UniProtKB">
        <authorList>
            <consortium name="EnsemblPlants"/>
        </authorList>
    </citation>
    <scope>IDENTIFICATION</scope>
    <source>
        <strain evidence="1">cv. Heinz 1706</strain>
    </source>
</reference>
<dbReference type="EnsemblPlants" id="Solyc01g021675.1.1">
    <property type="protein sequence ID" value="Solyc01g021675.1.1"/>
    <property type="gene ID" value="Solyc01g021675.1"/>
</dbReference>
<evidence type="ECO:0000313" key="1">
    <source>
        <dbReference type="EnsemblPlants" id="Solyc01g021675.1.1"/>
    </source>
</evidence>
<reference evidence="1" key="1">
    <citation type="journal article" date="2012" name="Nature">
        <title>The tomato genome sequence provides insights into fleshy fruit evolution.</title>
        <authorList>
            <consortium name="Tomato Genome Consortium"/>
        </authorList>
    </citation>
    <scope>NUCLEOTIDE SEQUENCE [LARGE SCALE GENOMIC DNA]</scope>
    <source>
        <strain evidence="1">cv. Heinz 1706</strain>
    </source>
</reference>
<dbReference type="Gramene" id="Solyc01g021675.1.1">
    <property type="protein sequence ID" value="Solyc01g021675.1.1"/>
    <property type="gene ID" value="Solyc01g021675.1"/>
</dbReference>
<proteinExistence type="predicted"/>
<dbReference type="AlphaFoldDB" id="A0A3Q7ECD7"/>
<keyword evidence="2" id="KW-1185">Reference proteome</keyword>
<dbReference type="InParanoid" id="A0A3Q7ECD7"/>
<evidence type="ECO:0000313" key="2">
    <source>
        <dbReference type="Proteomes" id="UP000004994"/>
    </source>
</evidence>